<dbReference type="KEGG" id="trg:TRUGW13939_06615"/>
<evidence type="ECO:0000259" key="5">
    <source>
        <dbReference type="PROSITE" id="PS51891"/>
    </source>
</evidence>
<dbReference type="GO" id="GO:0046872">
    <property type="term" value="F:metal ion binding"/>
    <property type="evidence" value="ECO:0007669"/>
    <property type="project" value="UniProtKB-KW"/>
</dbReference>
<keyword evidence="7" id="KW-1185">Reference proteome</keyword>
<gene>
    <name evidence="6" type="ORF">TRUGW13939_06615</name>
</gene>
<protein>
    <recommendedName>
        <fullName evidence="5">CENP-V/GFA domain-containing protein</fullName>
    </recommendedName>
</protein>
<reference evidence="7" key="1">
    <citation type="submission" date="2020-06" db="EMBL/GenBank/DDBJ databases">
        <title>A chromosome-scale genome assembly of Talaromyces rugulosus W13939.</title>
        <authorList>
            <person name="Wang B."/>
            <person name="Guo L."/>
            <person name="Ye K."/>
            <person name="Wang L."/>
        </authorList>
    </citation>
    <scope>NUCLEOTIDE SEQUENCE [LARGE SCALE GENOMIC DNA]</scope>
    <source>
        <strain evidence="7">W13939</strain>
    </source>
</reference>
<dbReference type="OrthoDB" id="4225891at2759"/>
<dbReference type="EMBL" id="CP055900">
    <property type="protein sequence ID" value="QKX59481.1"/>
    <property type="molecule type" value="Genomic_DNA"/>
</dbReference>
<dbReference type="GeneID" id="55994110"/>
<dbReference type="Proteomes" id="UP000509510">
    <property type="component" value="Chromosome III"/>
</dbReference>
<keyword evidence="2" id="KW-0479">Metal-binding</keyword>
<evidence type="ECO:0000313" key="6">
    <source>
        <dbReference type="EMBL" id="QKX59481.1"/>
    </source>
</evidence>
<dbReference type="PROSITE" id="PS51891">
    <property type="entry name" value="CENP_V_GFA"/>
    <property type="match status" value="1"/>
</dbReference>
<proteinExistence type="inferred from homology"/>
<sequence>MTSPTISGNCLCGKIQYQVTGPPLTKVLCHCDHCRRATGSVFMANNFYKQSQLKIHTDNPPLQTYIDTKTDSGHTVRRSFCAHCGSHLFITNDSNPMLADGVIVTVGTMNLDPDTADWAPECEFYCKRRAGWMPGLEGTSKYQAMDPKHLPSPTIFQTQIAANFISFFAKSAINKTKKPTGWMTRLVAMISSSDASHKERGLSVLSASLALYATISGNTACAVAAREYYGVCLQRMRTRLYLLQKSPGTDCREEDVCMALMLAYYEIISITASDAYFQHVRGAEAFLRAMGADVCRDSQVHDLFCAIRLHMLYVSTITKVPSILASHAWTTLPFESTPKTTFDNIIDVVMQFSHLPSNNTLPNPTDILSTAISRLESIGQTLNSGESTLIPDNSETAVTVAFYSLAWLLISARTKNDTSVDRFALLHCNNILRAGAYLDDCRDGCGYIRMILPLRMVIELSPDTLQRESARYRLESWRVTRGLSGLCGVALACRR</sequence>
<dbReference type="InterPro" id="IPR006913">
    <property type="entry name" value="CENP-V/GFA"/>
</dbReference>
<evidence type="ECO:0000256" key="2">
    <source>
        <dbReference type="ARBA" id="ARBA00022723"/>
    </source>
</evidence>
<evidence type="ECO:0000256" key="1">
    <source>
        <dbReference type="ARBA" id="ARBA00005495"/>
    </source>
</evidence>
<dbReference type="Pfam" id="PF04828">
    <property type="entry name" value="GFA"/>
    <property type="match status" value="1"/>
</dbReference>
<dbReference type="AlphaFoldDB" id="A0A7H8R1C6"/>
<keyword evidence="4" id="KW-0456">Lyase</keyword>
<accession>A0A7H8R1C6</accession>
<organism evidence="6 7">
    <name type="scientific">Talaromyces rugulosus</name>
    <name type="common">Penicillium rugulosum</name>
    <dbReference type="NCBI Taxonomy" id="121627"/>
    <lineage>
        <taxon>Eukaryota</taxon>
        <taxon>Fungi</taxon>
        <taxon>Dikarya</taxon>
        <taxon>Ascomycota</taxon>
        <taxon>Pezizomycotina</taxon>
        <taxon>Eurotiomycetes</taxon>
        <taxon>Eurotiomycetidae</taxon>
        <taxon>Eurotiales</taxon>
        <taxon>Trichocomaceae</taxon>
        <taxon>Talaromyces</taxon>
        <taxon>Talaromyces sect. Islandici</taxon>
    </lineage>
</organism>
<dbReference type="PANTHER" id="PTHR33337:SF39">
    <property type="entry name" value="DUF636 DOMAIN PROTEIN (AFU_ORTHOLOGUE AFUA_6G11530)"/>
    <property type="match status" value="1"/>
</dbReference>
<evidence type="ECO:0000256" key="3">
    <source>
        <dbReference type="ARBA" id="ARBA00022833"/>
    </source>
</evidence>
<dbReference type="Gene3D" id="3.90.1590.10">
    <property type="entry name" value="glutathione-dependent formaldehyde- activating enzyme (gfa)"/>
    <property type="match status" value="1"/>
</dbReference>
<name>A0A7H8R1C6_TALRU</name>
<feature type="domain" description="CENP-V/GFA" evidence="5">
    <location>
        <begin position="6"/>
        <end position="119"/>
    </location>
</feature>
<dbReference type="InterPro" id="IPR011057">
    <property type="entry name" value="Mss4-like_sf"/>
</dbReference>
<dbReference type="PANTHER" id="PTHR33337">
    <property type="entry name" value="GFA DOMAIN-CONTAINING PROTEIN"/>
    <property type="match status" value="1"/>
</dbReference>
<dbReference type="GO" id="GO:0016846">
    <property type="term" value="F:carbon-sulfur lyase activity"/>
    <property type="evidence" value="ECO:0007669"/>
    <property type="project" value="InterPro"/>
</dbReference>
<evidence type="ECO:0000313" key="7">
    <source>
        <dbReference type="Proteomes" id="UP000509510"/>
    </source>
</evidence>
<dbReference type="RefSeq" id="XP_035345659.1">
    <property type="nucleotide sequence ID" value="XM_035489766.1"/>
</dbReference>
<evidence type="ECO:0000256" key="4">
    <source>
        <dbReference type="ARBA" id="ARBA00023239"/>
    </source>
</evidence>
<comment type="similarity">
    <text evidence="1">Belongs to the Gfa family.</text>
</comment>
<dbReference type="SUPFAM" id="SSF51316">
    <property type="entry name" value="Mss4-like"/>
    <property type="match status" value="1"/>
</dbReference>
<keyword evidence="3" id="KW-0862">Zinc</keyword>